<reference evidence="1 2" key="1">
    <citation type="journal article" date="2019" name="Int. J. Syst. Evol. Microbiol.">
        <title>The Global Catalogue of Microorganisms (GCM) 10K type strain sequencing project: providing services to taxonomists for standard genome sequencing and annotation.</title>
        <authorList>
            <consortium name="The Broad Institute Genomics Platform"/>
            <consortium name="The Broad Institute Genome Sequencing Center for Infectious Disease"/>
            <person name="Wu L."/>
            <person name="Ma J."/>
        </authorList>
    </citation>
    <scope>NUCLEOTIDE SEQUENCE [LARGE SCALE GENOMIC DNA]</scope>
    <source>
        <strain evidence="1 2">CGMCC 1.15824</strain>
    </source>
</reference>
<organism evidence="1 2">
    <name type="scientific">Saliphagus infecundisoli</name>
    <dbReference type="NCBI Taxonomy" id="1849069"/>
    <lineage>
        <taxon>Archaea</taxon>
        <taxon>Methanobacteriati</taxon>
        <taxon>Methanobacteriota</taxon>
        <taxon>Stenosarchaea group</taxon>
        <taxon>Halobacteria</taxon>
        <taxon>Halobacteriales</taxon>
        <taxon>Natrialbaceae</taxon>
        <taxon>Saliphagus</taxon>
    </lineage>
</organism>
<dbReference type="RefSeq" id="WP_224827738.1">
    <property type="nucleotide sequence ID" value="NZ_JAIVEF010000002.1"/>
</dbReference>
<sequence length="52" mass="5674">MARAERGGARELFARLEGRACTYCDGDLVRERYKGDRAVVCVECGTPAARAP</sequence>
<keyword evidence="2" id="KW-1185">Reference proteome</keyword>
<dbReference type="Proteomes" id="UP001595925">
    <property type="component" value="Unassembled WGS sequence"/>
</dbReference>
<protein>
    <submittedName>
        <fullName evidence="1">HVO_A0556 family zinc finger protein</fullName>
    </submittedName>
</protein>
<name>A0ABD5QIR3_9EURY</name>
<evidence type="ECO:0000313" key="2">
    <source>
        <dbReference type="Proteomes" id="UP001595925"/>
    </source>
</evidence>
<dbReference type="InterPro" id="IPR049681">
    <property type="entry name" value="HVO_A0556-like"/>
</dbReference>
<evidence type="ECO:0000313" key="1">
    <source>
        <dbReference type="EMBL" id="MFC4989504.1"/>
    </source>
</evidence>
<dbReference type="EMBL" id="JBHSJG010000049">
    <property type="protein sequence ID" value="MFC4989504.1"/>
    <property type="molecule type" value="Genomic_DNA"/>
</dbReference>
<proteinExistence type="predicted"/>
<dbReference type="AlphaFoldDB" id="A0ABD5QIR3"/>
<accession>A0ABD5QIR3</accession>
<dbReference type="NCBIfam" id="NF041921">
    <property type="entry name" value="HVO_A0556"/>
    <property type="match status" value="1"/>
</dbReference>
<gene>
    <name evidence="1" type="ORF">ACFPFO_17420</name>
</gene>
<comment type="caution">
    <text evidence="1">The sequence shown here is derived from an EMBL/GenBank/DDBJ whole genome shotgun (WGS) entry which is preliminary data.</text>
</comment>